<sequence>MTQTWKYCTKMFGKTILLLLLLTQDSVKSLRLVDLRVPSHEREGGKVRLGCQYDLQEDKLYAVKWYKDGEEFYRYVPRDIPNAYYFHVDGVKVDIERSSNNAVTLINLTQESSGNYSCEVDSDAPYFSVEVRSKYMHIHFLPKTRPRVKGLKELYNLNELVAANCSLGPSRPNAHLVWFVNDRPAPVSYVSGPWHRVSAERPDAAETILQLSFTATETNFINGAIKLKCQATIAPLYQKEKESTHYIALPIIEEKEIKDA</sequence>
<evidence type="ECO:0000313" key="2">
    <source>
        <dbReference type="Proteomes" id="UP001231649"/>
    </source>
</evidence>
<proteinExistence type="predicted"/>
<comment type="caution">
    <text evidence="1">The sequence shown here is derived from an EMBL/GenBank/DDBJ whole genome shotgun (WGS) entry which is preliminary data.</text>
</comment>
<organism evidence="1 2">
    <name type="scientific">Mythimna loreyi</name>
    <dbReference type="NCBI Taxonomy" id="667449"/>
    <lineage>
        <taxon>Eukaryota</taxon>
        <taxon>Metazoa</taxon>
        <taxon>Ecdysozoa</taxon>
        <taxon>Arthropoda</taxon>
        <taxon>Hexapoda</taxon>
        <taxon>Insecta</taxon>
        <taxon>Pterygota</taxon>
        <taxon>Neoptera</taxon>
        <taxon>Endopterygota</taxon>
        <taxon>Lepidoptera</taxon>
        <taxon>Glossata</taxon>
        <taxon>Ditrysia</taxon>
        <taxon>Noctuoidea</taxon>
        <taxon>Noctuidae</taxon>
        <taxon>Noctuinae</taxon>
        <taxon>Hadenini</taxon>
        <taxon>Mythimna</taxon>
    </lineage>
</organism>
<dbReference type="EMBL" id="CM056788">
    <property type="protein sequence ID" value="KAJ8730907.1"/>
    <property type="molecule type" value="Genomic_DNA"/>
</dbReference>
<keyword evidence="2" id="KW-1185">Reference proteome</keyword>
<reference evidence="1" key="1">
    <citation type="submission" date="2023-03" db="EMBL/GenBank/DDBJ databases">
        <title>Chromosome-level genomes of two armyworms, Mythimna separata and Mythimna loreyi, provide insights into the biosynthesis and reception of sex pheromones.</title>
        <authorList>
            <person name="Zhao H."/>
        </authorList>
    </citation>
    <scope>NUCLEOTIDE SEQUENCE</scope>
    <source>
        <strain evidence="1">BeijingLab</strain>
    </source>
</reference>
<gene>
    <name evidence="1" type="ORF">PYW08_002320</name>
</gene>
<name>A0ACC2R454_9NEOP</name>
<accession>A0ACC2R454</accession>
<evidence type="ECO:0000313" key="1">
    <source>
        <dbReference type="EMBL" id="KAJ8730907.1"/>
    </source>
</evidence>
<protein>
    <submittedName>
        <fullName evidence="1">Uncharacterized protein</fullName>
    </submittedName>
</protein>
<dbReference type="Proteomes" id="UP001231649">
    <property type="component" value="Chromosome 12"/>
</dbReference>